<feature type="compositionally biased region" description="Acidic residues" evidence="1">
    <location>
        <begin position="20"/>
        <end position="36"/>
    </location>
</feature>
<accession>A0A840P5G0</accession>
<gene>
    <name evidence="2" type="ORF">HNP84_003965</name>
</gene>
<dbReference type="EMBL" id="JACHGN010000007">
    <property type="protein sequence ID" value="MBB5134239.1"/>
    <property type="molecule type" value="Genomic_DNA"/>
</dbReference>
<dbReference type="Proteomes" id="UP000578449">
    <property type="component" value="Unassembled WGS sequence"/>
</dbReference>
<evidence type="ECO:0000256" key="1">
    <source>
        <dbReference type="SAM" id="MobiDB-lite"/>
    </source>
</evidence>
<evidence type="ECO:0000313" key="3">
    <source>
        <dbReference type="Proteomes" id="UP000578449"/>
    </source>
</evidence>
<proteinExistence type="predicted"/>
<dbReference type="AlphaFoldDB" id="A0A840P5G0"/>
<organism evidence="2 3">
    <name type="scientific">Thermocatellispora tengchongensis</name>
    <dbReference type="NCBI Taxonomy" id="1073253"/>
    <lineage>
        <taxon>Bacteria</taxon>
        <taxon>Bacillati</taxon>
        <taxon>Actinomycetota</taxon>
        <taxon>Actinomycetes</taxon>
        <taxon>Streptosporangiales</taxon>
        <taxon>Streptosporangiaceae</taxon>
        <taxon>Thermocatellispora</taxon>
    </lineage>
</organism>
<sequence>MRIGTAPAPKLSTKAWINEPSDDDVPTSSPDEEDAA</sequence>
<reference evidence="2 3" key="1">
    <citation type="submission" date="2020-08" db="EMBL/GenBank/DDBJ databases">
        <title>Genomic Encyclopedia of Type Strains, Phase IV (KMG-IV): sequencing the most valuable type-strain genomes for metagenomic binning, comparative biology and taxonomic classification.</title>
        <authorList>
            <person name="Goeker M."/>
        </authorList>
    </citation>
    <scope>NUCLEOTIDE SEQUENCE [LARGE SCALE GENOMIC DNA]</scope>
    <source>
        <strain evidence="2 3">DSM 45615</strain>
    </source>
</reference>
<evidence type="ECO:0000313" key="2">
    <source>
        <dbReference type="EMBL" id="MBB5134239.1"/>
    </source>
</evidence>
<protein>
    <submittedName>
        <fullName evidence="2">Uncharacterized protein</fullName>
    </submittedName>
</protein>
<keyword evidence="3" id="KW-1185">Reference proteome</keyword>
<name>A0A840P5G0_9ACTN</name>
<comment type="caution">
    <text evidence="2">The sequence shown here is derived from an EMBL/GenBank/DDBJ whole genome shotgun (WGS) entry which is preliminary data.</text>
</comment>
<feature type="region of interest" description="Disordered" evidence="1">
    <location>
        <begin position="1"/>
        <end position="36"/>
    </location>
</feature>